<dbReference type="VEuPathDB" id="FungiDB:Z520_02557"/>
<evidence type="ECO:0000313" key="2">
    <source>
        <dbReference type="EMBL" id="KIY02418.1"/>
    </source>
</evidence>
<dbReference type="AlphaFoldDB" id="A0A0D2K8Q1"/>
<keyword evidence="3" id="KW-1185">Reference proteome</keyword>
<name>A0A0D2K8Q1_9EURO</name>
<feature type="region of interest" description="Disordered" evidence="1">
    <location>
        <begin position="1"/>
        <end position="32"/>
    </location>
</feature>
<reference evidence="2 3" key="1">
    <citation type="submission" date="2015-01" db="EMBL/GenBank/DDBJ databases">
        <title>The Genome Sequence of Fonsecaea multimorphosa CBS 102226.</title>
        <authorList>
            <consortium name="The Broad Institute Genomics Platform"/>
            <person name="Cuomo C."/>
            <person name="de Hoog S."/>
            <person name="Gorbushina A."/>
            <person name="Stielow B."/>
            <person name="Teixiera M."/>
            <person name="Abouelleil A."/>
            <person name="Chapman S.B."/>
            <person name="Priest M."/>
            <person name="Young S.K."/>
            <person name="Wortman J."/>
            <person name="Nusbaum C."/>
            <person name="Birren B."/>
        </authorList>
    </citation>
    <scope>NUCLEOTIDE SEQUENCE [LARGE SCALE GENOMIC DNA]</scope>
    <source>
        <strain evidence="2 3">CBS 102226</strain>
    </source>
</reference>
<accession>A0A0D2K8Q1</accession>
<dbReference type="GeneID" id="27708303"/>
<sequence>MATLHPGLPGPASVAPNTQNDSLQSEQQEQDEKAFWKTRMRKGLRLMAAHAVRADISTAAARSPLFVRGFENAPNDGALILPDSQLSTVPEDQTDRFFSLLTKYKDSDANVLIPIDFKSFDYSIDVVQDAFSYGYRTMKNFRGQVILTAQQVKDCQALVISGMNDPDWVAFIPRYYYSKVAHAGRGEGQRLFRSLVPVAMARFSPLPPLLAPFVMHKNNLPEAFENMVTHLQNPGIRLRNPYSGIEYLREGVAVEPQPFSVISRVNDPELDLRYKIWKAFDDVARTGSGTPEFLARNPLCCPITANLRLDHVNGTSIFVEIKRQHARVSEDGTTFQYMQYGQGLAGGGIFTFEATWDYLLTMVDDKEGYLIRKESIPTSFWHQDPGLKGWMTHKFPDASFLNRRRVLLYGTSAAIVENIARIITYTSAESADDSLIIQNSGQAGAGPSKLGGGGGRTSMGGTFTSVAGDDRSGLAGHLDANQDATLFLPLMRECRRMGKGCMIDLGKFHPFGRMAMIKYDWSEEEKECYDRTGKPPCWAGMLPSATPMVTLCSQWNSWRSGYAPVEGTVAQVELYRTAHPCLVACSALPTELAHMAVQQWIVPSEFMPMIQIGDLIGEGRRAPLILKGQHDIEEFIVTQGSLHATVYEFFSGKDTIHIGFHQVPVKPRAYLKTIRDYKTVGEQKFEVCGKVDDTN</sequence>
<dbReference type="RefSeq" id="XP_016636540.1">
    <property type="nucleotide sequence ID" value="XM_016773070.1"/>
</dbReference>
<protein>
    <submittedName>
        <fullName evidence="2">Uncharacterized protein</fullName>
    </submittedName>
</protein>
<evidence type="ECO:0000313" key="3">
    <source>
        <dbReference type="Proteomes" id="UP000053411"/>
    </source>
</evidence>
<evidence type="ECO:0000256" key="1">
    <source>
        <dbReference type="SAM" id="MobiDB-lite"/>
    </source>
</evidence>
<gene>
    <name evidence="2" type="ORF">Z520_02557</name>
</gene>
<dbReference type="Proteomes" id="UP000053411">
    <property type="component" value="Unassembled WGS sequence"/>
</dbReference>
<organism evidence="2 3">
    <name type="scientific">Fonsecaea multimorphosa CBS 102226</name>
    <dbReference type="NCBI Taxonomy" id="1442371"/>
    <lineage>
        <taxon>Eukaryota</taxon>
        <taxon>Fungi</taxon>
        <taxon>Dikarya</taxon>
        <taxon>Ascomycota</taxon>
        <taxon>Pezizomycotina</taxon>
        <taxon>Eurotiomycetes</taxon>
        <taxon>Chaetothyriomycetidae</taxon>
        <taxon>Chaetothyriales</taxon>
        <taxon>Herpotrichiellaceae</taxon>
        <taxon>Fonsecaea</taxon>
    </lineage>
</organism>
<proteinExistence type="predicted"/>
<dbReference type="OrthoDB" id="5422721at2759"/>
<dbReference type="EMBL" id="KN848064">
    <property type="protein sequence ID" value="KIY02418.1"/>
    <property type="molecule type" value="Genomic_DNA"/>
</dbReference>